<proteinExistence type="predicted"/>
<dbReference type="RefSeq" id="XP_026605371.1">
    <property type="nucleotide sequence ID" value="XM_026746375.1"/>
</dbReference>
<dbReference type="Gene3D" id="3.80.10.10">
    <property type="entry name" value="Ribonuclease Inhibitor"/>
    <property type="match status" value="1"/>
</dbReference>
<organism evidence="1 2">
    <name type="scientific">Aspergillus mulundensis</name>
    <dbReference type="NCBI Taxonomy" id="1810919"/>
    <lineage>
        <taxon>Eukaryota</taxon>
        <taxon>Fungi</taxon>
        <taxon>Dikarya</taxon>
        <taxon>Ascomycota</taxon>
        <taxon>Pezizomycotina</taxon>
        <taxon>Eurotiomycetes</taxon>
        <taxon>Eurotiomycetidae</taxon>
        <taxon>Eurotiales</taxon>
        <taxon>Aspergillaceae</taxon>
        <taxon>Aspergillus</taxon>
        <taxon>Aspergillus subgen. Nidulantes</taxon>
    </lineage>
</organism>
<dbReference type="GeneID" id="38114729"/>
<comment type="caution">
    <text evidence="1">The sequence shown here is derived from an EMBL/GenBank/DDBJ whole genome shotgun (WGS) entry which is preliminary data.</text>
</comment>
<dbReference type="InterPro" id="IPR032675">
    <property type="entry name" value="LRR_dom_sf"/>
</dbReference>
<dbReference type="EMBL" id="PVWQ01000004">
    <property type="protein sequence ID" value="RDW84033.1"/>
    <property type="molecule type" value="Genomic_DNA"/>
</dbReference>
<gene>
    <name evidence="1" type="ORF">DSM5745_04359</name>
</gene>
<evidence type="ECO:0000313" key="1">
    <source>
        <dbReference type="EMBL" id="RDW84033.1"/>
    </source>
</evidence>
<evidence type="ECO:0000313" key="2">
    <source>
        <dbReference type="Proteomes" id="UP000256690"/>
    </source>
</evidence>
<dbReference type="SUPFAM" id="SSF52047">
    <property type="entry name" value="RNI-like"/>
    <property type="match status" value="1"/>
</dbReference>
<dbReference type="Proteomes" id="UP000256690">
    <property type="component" value="Unassembled WGS sequence"/>
</dbReference>
<sequence>MADKTRMARNKRACIRDLPQELCDKITEEAINKTVNKVTIHTLRALCRVNEQFYRSATRLLYRRVHLDFEDRGRSSLTPISIDKFSLSPHRRSVRHLMITCLRIRDDNAMVRLQELPILLARLPGLRSLSISLARSKPVIGSLSKEREFVNVLHQSLQAYGANEDSNLDTLRIFNPHIPLFDSEAIHDTFNLSRVMLSLRRFEYVDQIPMDKKAQIGIFHALQHAQKIEQIKLESLGRLQEASFSLLPDNAPLRRLELTSITLRASDLLALSKFKNVLEYLSLDHISLTEGSWAEVFHSLSTYTCLAYIEFYCYHLWHDPQTRFAMDACMQCCRKLGLRAISREWSWGRERTCSQYVWDREDWVVCSGPDDAYTSLTPPGNLHLRQSGLQLLPLEITSYAQTNEERRYYKDESWDNWSS</sequence>
<dbReference type="AlphaFoldDB" id="A0A3D8SCM5"/>
<keyword evidence="2" id="KW-1185">Reference proteome</keyword>
<reference evidence="1 2" key="1">
    <citation type="journal article" date="2018" name="IMA Fungus">
        <title>IMA Genome-F 9: Draft genome sequence of Annulohypoxylon stygium, Aspergillus mulundensis, Berkeleyomyces basicola (syn. Thielaviopsis basicola), Ceratocystis smalleyi, two Cercospora beticola strains, Coleophoma cylindrospora, Fusarium fracticaudum, Phialophora cf. hyalina, and Morchella septimelata.</title>
        <authorList>
            <person name="Wingfield B.D."/>
            <person name="Bills G.F."/>
            <person name="Dong Y."/>
            <person name="Huang W."/>
            <person name="Nel W.J."/>
            <person name="Swalarsk-Parry B.S."/>
            <person name="Vaghefi N."/>
            <person name="Wilken P.M."/>
            <person name="An Z."/>
            <person name="de Beer Z.W."/>
            <person name="De Vos L."/>
            <person name="Chen L."/>
            <person name="Duong T.A."/>
            <person name="Gao Y."/>
            <person name="Hammerbacher A."/>
            <person name="Kikkert J.R."/>
            <person name="Li Y."/>
            <person name="Li H."/>
            <person name="Li K."/>
            <person name="Li Q."/>
            <person name="Liu X."/>
            <person name="Ma X."/>
            <person name="Naidoo K."/>
            <person name="Pethybridge S.J."/>
            <person name="Sun J."/>
            <person name="Steenkamp E.T."/>
            <person name="van der Nest M.A."/>
            <person name="van Wyk S."/>
            <person name="Wingfield M.J."/>
            <person name="Xiong C."/>
            <person name="Yue Q."/>
            <person name="Zhang X."/>
        </authorList>
    </citation>
    <scope>NUCLEOTIDE SEQUENCE [LARGE SCALE GENOMIC DNA]</scope>
    <source>
        <strain evidence="1 2">DSM 5745</strain>
    </source>
</reference>
<protein>
    <recommendedName>
        <fullName evidence="3">F-box domain-containing protein</fullName>
    </recommendedName>
</protein>
<name>A0A3D8SCM5_9EURO</name>
<accession>A0A3D8SCM5</accession>
<evidence type="ECO:0008006" key="3">
    <source>
        <dbReference type="Google" id="ProtNLM"/>
    </source>
</evidence>